<keyword evidence="2" id="KW-1185">Reference proteome</keyword>
<dbReference type="Proteomes" id="UP000554482">
    <property type="component" value="Unassembled WGS sequence"/>
</dbReference>
<keyword evidence="1" id="KW-0695">RNA-directed DNA polymerase</keyword>
<evidence type="ECO:0000313" key="1">
    <source>
        <dbReference type="EMBL" id="KAF5193263.1"/>
    </source>
</evidence>
<organism evidence="1 2">
    <name type="scientific">Thalictrum thalictroides</name>
    <name type="common">Rue-anemone</name>
    <name type="synonym">Anemone thalictroides</name>
    <dbReference type="NCBI Taxonomy" id="46969"/>
    <lineage>
        <taxon>Eukaryota</taxon>
        <taxon>Viridiplantae</taxon>
        <taxon>Streptophyta</taxon>
        <taxon>Embryophyta</taxon>
        <taxon>Tracheophyta</taxon>
        <taxon>Spermatophyta</taxon>
        <taxon>Magnoliopsida</taxon>
        <taxon>Ranunculales</taxon>
        <taxon>Ranunculaceae</taxon>
        <taxon>Thalictroideae</taxon>
        <taxon>Thalictrum</taxon>
    </lineage>
</organism>
<accession>A0A7J6W8L1</accession>
<dbReference type="EMBL" id="JABWDY010020302">
    <property type="protein sequence ID" value="KAF5193263.1"/>
    <property type="molecule type" value="Genomic_DNA"/>
</dbReference>
<evidence type="ECO:0000313" key="2">
    <source>
        <dbReference type="Proteomes" id="UP000554482"/>
    </source>
</evidence>
<dbReference type="AlphaFoldDB" id="A0A7J6W8L1"/>
<reference evidence="1 2" key="1">
    <citation type="submission" date="2020-06" db="EMBL/GenBank/DDBJ databases">
        <title>Transcriptomic and genomic resources for Thalictrum thalictroides and T. hernandezii: Facilitating candidate gene discovery in an emerging model plant lineage.</title>
        <authorList>
            <person name="Arias T."/>
            <person name="Riano-Pachon D.M."/>
            <person name="Di Stilio V.S."/>
        </authorList>
    </citation>
    <scope>NUCLEOTIDE SEQUENCE [LARGE SCALE GENOMIC DNA]</scope>
    <source>
        <strain evidence="2">cv. WT478/WT964</strain>
        <tissue evidence="1">Leaves</tissue>
    </source>
</reference>
<dbReference type="PANTHER" id="PTHR33116:SF80">
    <property type="entry name" value="REVERSE TRANSCRIPTASE ZINC-BINDING DOMAIN-CONTAINING PROTEIN"/>
    <property type="match status" value="1"/>
</dbReference>
<dbReference type="PANTHER" id="PTHR33116">
    <property type="entry name" value="REVERSE TRANSCRIPTASE ZINC-BINDING DOMAIN-CONTAINING PROTEIN-RELATED-RELATED"/>
    <property type="match status" value="1"/>
</dbReference>
<name>A0A7J6W8L1_THATH</name>
<gene>
    <name evidence="1" type="ORF">FRX31_017150</name>
</gene>
<keyword evidence="1" id="KW-0548">Nucleotidyltransferase</keyword>
<protein>
    <submittedName>
        <fullName evidence="1">RNA-directed DNA polymerase (Reverse transcriptase)</fullName>
    </submittedName>
</protein>
<dbReference type="OrthoDB" id="1728428at2759"/>
<keyword evidence="1" id="KW-0808">Transferase</keyword>
<proteinExistence type="predicted"/>
<sequence>MEIQMLSNFQNKFMQPSCIGKIAYTVVKQHHNTNNNNNDVMHILVDKIQTRACGWASKLLSLQGRVVLIQSILNSMSIYNMGIYQRPTSCIQEAEAVMRNFLWTGDPEKRKLITLRWEKV</sequence>
<comment type="caution">
    <text evidence="1">The sequence shown here is derived from an EMBL/GenBank/DDBJ whole genome shotgun (WGS) entry which is preliminary data.</text>
</comment>
<dbReference type="GO" id="GO:0003964">
    <property type="term" value="F:RNA-directed DNA polymerase activity"/>
    <property type="evidence" value="ECO:0007669"/>
    <property type="project" value="UniProtKB-KW"/>
</dbReference>